<dbReference type="NCBIfam" id="TIGR01726">
    <property type="entry name" value="HEQRo_perm_3TM"/>
    <property type="match status" value="1"/>
</dbReference>
<sequence>MLNDAKGRAIAIQGVLIFALVGFMALLFTTTVANLEARGIPIGFDFLTMPSRLVISESILSYGPRDPYYWAIIVGIANTVLISTIVIICSSIIGLILGITRLSSNPLASGTSKVWIEVARNTPPIVLLIFLYSLWWKILPPIGQAINLAPGVHVSMRGLVMPAVDISLQSIGWGLLGFAGLLIGTHVFRRFFQRIQSFSILALLGSAVLGFWLANVSIKFDWPVFTGFSFRGGIALTPELSTILVGLTIYTSGFVAEIVRGGVLAIRKGQWDAGRSLGLSRTQILRLVVIPQTLRIIVPPLNSQYINVVKNSTLAIAVGYPDFLAVMNTTISKSSHSIEGLFIILGVYLALNLTLSAFANWYNRRIAIMER</sequence>
<dbReference type="InterPro" id="IPR035906">
    <property type="entry name" value="MetI-like_sf"/>
</dbReference>
<feature type="transmembrane region" description="Helical" evidence="9">
    <location>
        <begin position="68"/>
        <end position="97"/>
    </location>
</feature>
<dbReference type="SUPFAM" id="SSF161098">
    <property type="entry name" value="MetI-like"/>
    <property type="match status" value="2"/>
</dbReference>
<name>A0A2P7B4P0_9HYPH</name>
<dbReference type="PANTHER" id="PTHR30614">
    <property type="entry name" value="MEMBRANE COMPONENT OF AMINO ACID ABC TRANSPORTER"/>
    <property type="match status" value="1"/>
</dbReference>
<dbReference type="OrthoDB" id="9808531at2"/>
<proteinExistence type="inferred from homology"/>
<dbReference type="EMBL" id="PGGO01000038">
    <property type="protein sequence ID" value="PSH61428.1"/>
    <property type="molecule type" value="Genomic_DNA"/>
</dbReference>
<evidence type="ECO:0000256" key="1">
    <source>
        <dbReference type="ARBA" id="ARBA00004429"/>
    </source>
</evidence>
<comment type="similarity">
    <text evidence="2">Belongs to the binding-protein-dependent transport system permease family. HisMQ subfamily.</text>
</comment>
<evidence type="ECO:0000256" key="5">
    <source>
        <dbReference type="ARBA" id="ARBA00022692"/>
    </source>
</evidence>
<evidence type="ECO:0000256" key="8">
    <source>
        <dbReference type="ARBA" id="ARBA00023136"/>
    </source>
</evidence>
<dbReference type="GO" id="GO:0022857">
    <property type="term" value="F:transmembrane transporter activity"/>
    <property type="evidence" value="ECO:0007669"/>
    <property type="project" value="InterPro"/>
</dbReference>
<feature type="transmembrane region" description="Helical" evidence="9">
    <location>
        <begin position="166"/>
        <end position="188"/>
    </location>
</feature>
<dbReference type="Pfam" id="PF00528">
    <property type="entry name" value="BPD_transp_1"/>
    <property type="match status" value="1"/>
</dbReference>
<dbReference type="PROSITE" id="PS50928">
    <property type="entry name" value="ABC_TM1"/>
    <property type="match status" value="1"/>
</dbReference>
<keyword evidence="8 9" id="KW-0472">Membrane</keyword>
<evidence type="ECO:0000256" key="6">
    <source>
        <dbReference type="ARBA" id="ARBA00022970"/>
    </source>
</evidence>
<dbReference type="GO" id="GO:0006865">
    <property type="term" value="P:amino acid transport"/>
    <property type="evidence" value="ECO:0007669"/>
    <property type="project" value="UniProtKB-KW"/>
</dbReference>
<dbReference type="RefSeq" id="WP_106714159.1">
    <property type="nucleotide sequence ID" value="NZ_PGGO01000038.1"/>
</dbReference>
<comment type="caution">
    <text evidence="11">The sequence shown here is derived from an EMBL/GenBank/DDBJ whole genome shotgun (WGS) entry which is preliminary data.</text>
</comment>
<keyword evidence="3 9" id="KW-0813">Transport</keyword>
<evidence type="ECO:0000256" key="4">
    <source>
        <dbReference type="ARBA" id="ARBA00022475"/>
    </source>
</evidence>
<evidence type="ECO:0000256" key="2">
    <source>
        <dbReference type="ARBA" id="ARBA00010072"/>
    </source>
</evidence>
<evidence type="ECO:0000256" key="3">
    <source>
        <dbReference type="ARBA" id="ARBA00022448"/>
    </source>
</evidence>
<keyword evidence="6" id="KW-0029">Amino-acid transport</keyword>
<feature type="domain" description="ABC transmembrane type-1" evidence="10">
    <location>
        <begin position="76"/>
        <end position="359"/>
    </location>
</feature>
<dbReference type="PANTHER" id="PTHR30614:SF37">
    <property type="entry name" value="AMINO-ACID ABC TRANSPORTER PERMEASE PROTEIN YHDX-RELATED"/>
    <property type="match status" value="1"/>
</dbReference>
<organism evidence="11 12">
    <name type="scientific">Phyllobacterium brassicacearum</name>
    <dbReference type="NCBI Taxonomy" id="314235"/>
    <lineage>
        <taxon>Bacteria</taxon>
        <taxon>Pseudomonadati</taxon>
        <taxon>Pseudomonadota</taxon>
        <taxon>Alphaproteobacteria</taxon>
        <taxon>Hyphomicrobiales</taxon>
        <taxon>Phyllobacteriaceae</taxon>
        <taxon>Phyllobacterium</taxon>
    </lineage>
</organism>
<protein>
    <submittedName>
        <fullName evidence="11">Polar amino acid ABC transporter permease</fullName>
    </submittedName>
</protein>
<comment type="subcellular location">
    <subcellularLocation>
        <location evidence="1">Cell inner membrane</location>
        <topology evidence="1">Multi-pass membrane protein</topology>
    </subcellularLocation>
    <subcellularLocation>
        <location evidence="9">Cell membrane</location>
        <topology evidence="9">Multi-pass membrane protein</topology>
    </subcellularLocation>
</comment>
<dbReference type="InterPro" id="IPR000515">
    <property type="entry name" value="MetI-like"/>
</dbReference>
<dbReference type="InterPro" id="IPR010065">
    <property type="entry name" value="AA_ABC_transptr_permease_3TM"/>
</dbReference>
<keyword evidence="12" id="KW-1185">Reference proteome</keyword>
<evidence type="ECO:0000313" key="12">
    <source>
        <dbReference type="Proteomes" id="UP000241444"/>
    </source>
</evidence>
<evidence type="ECO:0000256" key="9">
    <source>
        <dbReference type="RuleBase" id="RU363032"/>
    </source>
</evidence>
<dbReference type="AlphaFoldDB" id="A0A2P7B4P0"/>
<accession>A0A2P7B4P0</accession>
<keyword evidence="4" id="KW-1003">Cell membrane</keyword>
<evidence type="ECO:0000259" key="10">
    <source>
        <dbReference type="PROSITE" id="PS50928"/>
    </source>
</evidence>
<dbReference type="GO" id="GO:0043190">
    <property type="term" value="C:ATP-binding cassette (ABC) transporter complex"/>
    <property type="evidence" value="ECO:0007669"/>
    <property type="project" value="InterPro"/>
</dbReference>
<feature type="transmembrane region" description="Helical" evidence="9">
    <location>
        <begin position="240"/>
        <end position="259"/>
    </location>
</feature>
<feature type="transmembrane region" description="Helical" evidence="9">
    <location>
        <begin position="200"/>
        <end position="220"/>
    </location>
</feature>
<dbReference type="CDD" id="cd06261">
    <property type="entry name" value="TM_PBP2"/>
    <property type="match status" value="1"/>
</dbReference>
<keyword evidence="7 9" id="KW-1133">Transmembrane helix</keyword>
<dbReference type="Proteomes" id="UP000241444">
    <property type="component" value="Unassembled WGS sequence"/>
</dbReference>
<evidence type="ECO:0000256" key="7">
    <source>
        <dbReference type="ARBA" id="ARBA00022989"/>
    </source>
</evidence>
<keyword evidence="5 9" id="KW-0812">Transmembrane</keyword>
<dbReference type="Gene3D" id="1.10.3720.10">
    <property type="entry name" value="MetI-like"/>
    <property type="match status" value="1"/>
</dbReference>
<reference evidence="12" key="1">
    <citation type="submission" date="2017-11" db="EMBL/GenBank/DDBJ databases">
        <authorList>
            <person name="Kuznetsova I."/>
            <person name="Sazanova A."/>
            <person name="Chirak E."/>
            <person name="Safronova V."/>
            <person name="Willems A."/>
        </authorList>
    </citation>
    <scope>NUCLEOTIDE SEQUENCE [LARGE SCALE GENOMIC DNA]</scope>
    <source>
        <strain evidence="12">STM 196</strain>
    </source>
</reference>
<feature type="transmembrane region" description="Helical" evidence="9">
    <location>
        <begin position="9"/>
        <end position="28"/>
    </location>
</feature>
<feature type="transmembrane region" description="Helical" evidence="9">
    <location>
        <begin position="118"/>
        <end position="138"/>
    </location>
</feature>
<feature type="transmembrane region" description="Helical" evidence="9">
    <location>
        <begin position="341"/>
        <end position="362"/>
    </location>
</feature>
<dbReference type="InterPro" id="IPR043429">
    <property type="entry name" value="ArtM/GltK/GlnP/TcyL/YhdX-like"/>
</dbReference>
<evidence type="ECO:0000313" key="11">
    <source>
        <dbReference type="EMBL" id="PSH61428.1"/>
    </source>
</evidence>
<gene>
    <name evidence="11" type="ORF">CU102_27035</name>
</gene>